<name>A0A0B2C3Z4_9SPHN</name>
<feature type="transmembrane region" description="Helical" evidence="1">
    <location>
        <begin position="125"/>
        <end position="148"/>
    </location>
</feature>
<comment type="caution">
    <text evidence="2">The sequence shown here is derived from an EMBL/GenBank/DDBJ whole genome shotgun (WGS) entry which is preliminary data.</text>
</comment>
<dbReference type="STRING" id="1572751.PK98_09165"/>
<evidence type="ECO:0008006" key="4">
    <source>
        <dbReference type="Google" id="ProtNLM"/>
    </source>
</evidence>
<dbReference type="EMBL" id="JTDN01000001">
    <property type="protein sequence ID" value="KHL26885.1"/>
    <property type="molecule type" value="Genomic_DNA"/>
</dbReference>
<protein>
    <recommendedName>
        <fullName evidence="4">DUF3429 domain-containing protein</fullName>
    </recommendedName>
</protein>
<accession>A0A0B2C3Z4</accession>
<feature type="transmembrane region" description="Helical" evidence="1">
    <location>
        <begin position="32"/>
        <end position="57"/>
    </location>
</feature>
<dbReference type="AlphaFoldDB" id="A0A0B2C3Z4"/>
<dbReference type="Pfam" id="PF11911">
    <property type="entry name" value="DUF3429"/>
    <property type="match status" value="1"/>
</dbReference>
<keyword evidence="1" id="KW-1133">Transmembrane helix</keyword>
<evidence type="ECO:0000313" key="2">
    <source>
        <dbReference type="EMBL" id="KHL26885.1"/>
    </source>
</evidence>
<dbReference type="InterPro" id="IPR021836">
    <property type="entry name" value="DUF3429"/>
</dbReference>
<keyword evidence="1" id="KW-0812">Transmembrane</keyword>
<reference evidence="2 3" key="1">
    <citation type="submission" date="2014-11" db="EMBL/GenBank/DDBJ databases">
        <title>Draft genome sequence of Kirrobacter mercurialis.</title>
        <authorList>
            <person name="Coil D.A."/>
            <person name="Eisen J.A."/>
        </authorList>
    </citation>
    <scope>NUCLEOTIDE SEQUENCE [LARGE SCALE GENOMIC DNA]</scope>
    <source>
        <strain evidence="2 3">Coronado</strain>
    </source>
</reference>
<keyword evidence="3" id="KW-1185">Reference proteome</keyword>
<dbReference type="Proteomes" id="UP000030988">
    <property type="component" value="Unassembled WGS sequence"/>
</dbReference>
<proteinExistence type="predicted"/>
<feature type="transmembrane region" description="Helical" evidence="1">
    <location>
        <begin position="97"/>
        <end position="113"/>
    </location>
</feature>
<evidence type="ECO:0000256" key="1">
    <source>
        <dbReference type="SAM" id="Phobius"/>
    </source>
</evidence>
<evidence type="ECO:0000313" key="3">
    <source>
        <dbReference type="Proteomes" id="UP000030988"/>
    </source>
</evidence>
<feature type="transmembrane region" description="Helical" evidence="1">
    <location>
        <begin position="69"/>
        <end position="91"/>
    </location>
</feature>
<keyword evidence="1" id="KW-0472">Membrane</keyword>
<sequence>MSRPPALPGTLGYAGLLPQAAAVAAMAFGPAAWHFSALSLAYAYPALILSFLGGLWWGLAARQTSAPPAWIWLAAIAPSLIALATAVPWAIGAGWPVPSLLLLGLSLLASLLVDHRLTAQGLAPAWWMSLRTPLSAGLGLLTLVAAAIA</sequence>
<organism evidence="2 3">
    <name type="scientific">Croceibacterium mercuriale</name>
    <dbReference type="NCBI Taxonomy" id="1572751"/>
    <lineage>
        <taxon>Bacteria</taxon>
        <taxon>Pseudomonadati</taxon>
        <taxon>Pseudomonadota</taxon>
        <taxon>Alphaproteobacteria</taxon>
        <taxon>Sphingomonadales</taxon>
        <taxon>Erythrobacteraceae</taxon>
        <taxon>Croceibacterium</taxon>
    </lineage>
</organism>
<gene>
    <name evidence="2" type="ORF">PK98_09165</name>
</gene>